<comment type="caution">
    <text evidence="1">The sequence shown here is derived from an EMBL/GenBank/DDBJ whole genome shotgun (WGS) entry which is preliminary data.</text>
</comment>
<dbReference type="Proteomes" id="UP001154282">
    <property type="component" value="Unassembled WGS sequence"/>
</dbReference>
<keyword evidence="2" id="KW-1185">Reference proteome</keyword>
<dbReference type="EMBL" id="CAMGYJ010000008">
    <property type="protein sequence ID" value="CAI0464162.1"/>
    <property type="molecule type" value="Genomic_DNA"/>
</dbReference>
<reference evidence="1" key="1">
    <citation type="submission" date="2022-08" db="EMBL/GenBank/DDBJ databases">
        <authorList>
            <person name="Gutierrez-Valencia J."/>
        </authorList>
    </citation>
    <scope>NUCLEOTIDE SEQUENCE</scope>
</reference>
<accession>A0AAV0P0G2</accession>
<dbReference type="AlphaFoldDB" id="A0AAV0P0G2"/>
<gene>
    <name evidence="1" type="ORF">LITE_LOCUS36062</name>
</gene>
<evidence type="ECO:0000313" key="1">
    <source>
        <dbReference type="EMBL" id="CAI0464162.1"/>
    </source>
</evidence>
<sequence>MHNPRYVCCIKGWGRSLAACNVNDHNLNTVKSVAEERSSSSVD</sequence>
<organism evidence="1 2">
    <name type="scientific">Linum tenue</name>
    <dbReference type="NCBI Taxonomy" id="586396"/>
    <lineage>
        <taxon>Eukaryota</taxon>
        <taxon>Viridiplantae</taxon>
        <taxon>Streptophyta</taxon>
        <taxon>Embryophyta</taxon>
        <taxon>Tracheophyta</taxon>
        <taxon>Spermatophyta</taxon>
        <taxon>Magnoliopsida</taxon>
        <taxon>eudicotyledons</taxon>
        <taxon>Gunneridae</taxon>
        <taxon>Pentapetalae</taxon>
        <taxon>rosids</taxon>
        <taxon>fabids</taxon>
        <taxon>Malpighiales</taxon>
        <taxon>Linaceae</taxon>
        <taxon>Linum</taxon>
    </lineage>
</organism>
<protein>
    <submittedName>
        <fullName evidence="1">Uncharacterized protein</fullName>
    </submittedName>
</protein>
<evidence type="ECO:0000313" key="2">
    <source>
        <dbReference type="Proteomes" id="UP001154282"/>
    </source>
</evidence>
<proteinExistence type="predicted"/>
<name>A0AAV0P0G2_9ROSI</name>